<dbReference type="InterPro" id="IPR027474">
    <property type="entry name" value="L-asparaginase_N"/>
</dbReference>
<feature type="domain" description="L-asparaginase N-terminal" evidence="3">
    <location>
        <begin position="4"/>
        <end position="152"/>
    </location>
</feature>
<keyword evidence="4" id="KW-0378">Hydrolase</keyword>
<dbReference type="Gene3D" id="3.40.50.1170">
    <property type="entry name" value="L-asparaginase, N-terminal domain"/>
    <property type="match status" value="1"/>
</dbReference>
<feature type="active site" evidence="2">
    <location>
        <position position="12"/>
    </location>
</feature>
<dbReference type="SMART" id="SM00870">
    <property type="entry name" value="Asparaginase"/>
    <property type="match status" value="1"/>
</dbReference>
<reference evidence="4 5" key="1">
    <citation type="submission" date="2021-07" db="EMBL/GenBank/DDBJ databases">
        <title>Stakelama flava sp. nov., a novel endophytic bacterium isolated from branch of Kandelia candel.</title>
        <authorList>
            <person name="Tuo L."/>
        </authorList>
    </citation>
    <scope>NUCLEOTIDE SEQUENCE [LARGE SCALE GENOMIC DNA]</scope>
    <source>
        <strain evidence="4 5">CBK3Z-3</strain>
    </source>
</reference>
<dbReference type="RefSeq" id="WP_219238989.1">
    <property type="nucleotide sequence ID" value="NZ_JAHWZX010000014.1"/>
</dbReference>
<dbReference type="PROSITE" id="PS00144">
    <property type="entry name" value="ASN_GLN_ASE_1"/>
    <property type="match status" value="1"/>
</dbReference>
<dbReference type="PANTHER" id="PTHR11707">
    <property type="entry name" value="L-ASPARAGINASE"/>
    <property type="match status" value="1"/>
</dbReference>
<gene>
    <name evidence="4" type="ORF">KY084_13420</name>
</gene>
<dbReference type="Proteomes" id="UP001197214">
    <property type="component" value="Unassembled WGS sequence"/>
</dbReference>
<dbReference type="InterPro" id="IPR006034">
    <property type="entry name" value="Asparaginase/glutaminase-like"/>
</dbReference>
<accession>A0ABS6XNS2</accession>
<keyword evidence="5" id="KW-1185">Reference proteome</keyword>
<protein>
    <submittedName>
        <fullName evidence="4">Asparaginase</fullName>
        <ecNumber evidence="4">3.5.1.1</ecNumber>
    </submittedName>
</protein>
<evidence type="ECO:0000313" key="5">
    <source>
        <dbReference type="Proteomes" id="UP001197214"/>
    </source>
</evidence>
<name>A0ABS6XNS2_9SPHN</name>
<dbReference type="PANTHER" id="PTHR11707:SF28">
    <property type="entry name" value="60 KDA LYSOPHOSPHOLIPASE"/>
    <property type="match status" value="1"/>
</dbReference>
<dbReference type="InterPro" id="IPR020827">
    <property type="entry name" value="Asparaginase/glutaminase_AS1"/>
</dbReference>
<evidence type="ECO:0000256" key="2">
    <source>
        <dbReference type="PROSITE-ProRule" id="PRU10099"/>
    </source>
</evidence>
<dbReference type="InterPro" id="IPR037152">
    <property type="entry name" value="L-asparaginase_N_sf"/>
</dbReference>
<dbReference type="EMBL" id="JAHWZX010000014">
    <property type="protein sequence ID" value="MBW4331868.1"/>
    <property type="molecule type" value="Genomic_DNA"/>
</dbReference>
<dbReference type="GO" id="GO:0004067">
    <property type="term" value="F:asparaginase activity"/>
    <property type="evidence" value="ECO:0007669"/>
    <property type="project" value="UniProtKB-EC"/>
</dbReference>
<evidence type="ECO:0000256" key="1">
    <source>
        <dbReference type="ARBA" id="ARBA00010518"/>
    </source>
</evidence>
<dbReference type="Pfam" id="PF00710">
    <property type="entry name" value="Asparaginase"/>
    <property type="match status" value="1"/>
</dbReference>
<comment type="caution">
    <text evidence="4">The sequence shown here is derived from an EMBL/GenBank/DDBJ whole genome shotgun (WGS) entry which is preliminary data.</text>
</comment>
<proteinExistence type="inferred from homology"/>
<evidence type="ECO:0000259" key="3">
    <source>
        <dbReference type="Pfam" id="PF00710"/>
    </source>
</evidence>
<sequence>MTDVAVITTGGTIGSLRGSEQIAIDEGSAVLNHRLTAMAEEVGVPVRIMPAANRESSEFEAEDWMIFADVIERCIGEGHDSIVLTHGTDTLHFTAAFLAVLFRDSPVKICLTGAFYPPNHEASDADANMRAALRAAASDSLRPGVYAAFHDADCDGIGVIPATDLVPPRFDEAHFRQLYADLPHVTNAVAQAQSIFTKIDWAKLPRDITSDGLKRAKSQVATALLFPGIDMRIYDSLPTGGALLIEGYHSGTASSARTETSLLALHERRSDLVLAICSVPSPNVPIPYAGSKRLKDAGVLVYRDLPLHLLLVAQMIGTGQGLTAREALAAFDAYLI</sequence>
<comment type="similarity">
    <text evidence="1">Belongs to the asparaginase 1 family.</text>
</comment>
<evidence type="ECO:0000313" key="4">
    <source>
        <dbReference type="EMBL" id="MBW4331868.1"/>
    </source>
</evidence>
<dbReference type="PIRSF" id="PIRSF001220">
    <property type="entry name" value="L-ASNase_gatD"/>
    <property type="match status" value="1"/>
</dbReference>
<dbReference type="PIRSF" id="PIRSF500176">
    <property type="entry name" value="L_ASNase"/>
    <property type="match status" value="1"/>
</dbReference>
<dbReference type="EC" id="3.5.1.1" evidence="4"/>
<organism evidence="4 5">
    <name type="scientific">Stakelama flava</name>
    <dbReference type="NCBI Taxonomy" id="2860338"/>
    <lineage>
        <taxon>Bacteria</taxon>
        <taxon>Pseudomonadati</taxon>
        <taxon>Pseudomonadota</taxon>
        <taxon>Alphaproteobacteria</taxon>
        <taxon>Sphingomonadales</taxon>
        <taxon>Sphingomonadaceae</taxon>
        <taxon>Stakelama</taxon>
    </lineage>
</organism>
<dbReference type="PROSITE" id="PS51732">
    <property type="entry name" value="ASN_GLN_ASE_3"/>
    <property type="match status" value="1"/>
</dbReference>